<proteinExistence type="predicted"/>
<gene>
    <name evidence="1" type="ORF">E3U43_019059</name>
</gene>
<accession>A0ACD3QX08</accession>
<keyword evidence="2" id="KW-1185">Reference proteome</keyword>
<evidence type="ECO:0000313" key="1">
    <source>
        <dbReference type="EMBL" id="TMS11668.1"/>
    </source>
</evidence>
<reference evidence="1" key="1">
    <citation type="submission" date="2018-11" db="EMBL/GenBank/DDBJ databases">
        <title>The sequence and de novo assembly of Larimichthys crocea genome using PacBio and Hi-C technologies.</title>
        <authorList>
            <person name="Xu P."/>
            <person name="Chen B."/>
            <person name="Zhou Z."/>
            <person name="Ke Q."/>
            <person name="Wu Y."/>
            <person name="Bai H."/>
            <person name="Pu F."/>
        </authorList>
    </citation>
    <scope>NUCLEOTIDE SEQUENCE</scope>
    <source>
        <tissue evidence="1">Muscle</tissue>
    </source>
</reference>
<dbReference type="Proteomes" id="UP000793456">
    <property type="component" value="Chromosome XIII"/>
</dbReference>
<evidence type="ECO:0000313" key="2">
    <source>
        <dbReference type="Proteomes" id="UP000793456"/>
    </source>
</evidence>
<comment type="caution">
    <text evidence="1">The sequence shown here is derived from an EMBL/GenBank/DDBJ whole genome shotgun (WGS) entry which is preliminary data.</text>
</comment>
<name>A0ACD3QX08_LARCR</name>
<protein>
    <submittedName>
        <fullName evidence="1">Uncharacterized protein</fullName>
    </submittedName>
</protein>
<dbReference type="EMBL" id="CM011686">
    <property type="protein sequence ID" value="TMS11668.1"/>
    <property type="molecule type" value="Genomic_DNA"/>
</dbReference>
<sequence>MKFAYRFSNLLGAVYRQGNLSFSKDGNAVVSPVGNRVSVFDLKNNTSETLPISTTKNITCVALSPGGNLAIVVDEDGAALLVSLVTRAVLHHFHFHKPVSSIRFSPDGRKFVVTKENVALMYHAPGKQREFNAFVLDKSYYGPYDETTCIDWTDDSKCFVVGSKDMSTWVFGAERWANLIYYSLGGHKDVIVGCFFEKDSLDLYTVSQDGTLCVWESDTELDGLVLNKSKNKPKTPEDDEEDEGEEARIEGEEGEVIRGKATAPKEKTKNVRYKQRSKHFFNKEGEFNNLTAAAYHKPTHILVTGFASGIFHLHELPEFNLIHSLSISDQRIHSVAINSSGDWIGFGCSGMGQLLVWEWQSESYVFKQQGHFNNMASLAYSPDGQYIATGGDDGKVKVWNTNSGLCFVTFTEHTSSITNVTFTSSGFVIVSASLDGTVRAYDLHRYRNFRTFTSPRPAQFSSLAVDVSGELVSAGAQDSFEIFLWSMQTGRLLEVLGGHEGPVSCLCFSPVQSILASASWDRTIRLWDMLDSWQVKETLHLTSDALSVTYRPDGQELAVATLNGEISFWNPQTASQTGSVAGRHDLETGRKETDKVTAKQTAKGKSFTSLCYSADGESILAGGQSKFVCIYSIKEQMLMKKFEISCNLSFDAMEEFLDRRKMTEFGSLALVDEGAGDGDGVNISLPGVRKGDMSSRHFKPEIRVSSLRFSPTGRSWSATTTEGLLVYSLDGSMVFDPYDLDLDVTPASIHKQLRLQEWVSAIVLAFRLNEKALKQEVLETVPHEQIPVVCGSLPDIYVEKLLGFVAACLEKSGHLQFYMTWAQSLLMLHGQKLKNRSGAILPTLQALQKSIQRHFDNLSKLLKNYDTQQHMRRPTGRGGVSAKMRENKNMSESPSQAGKEIPAKKQKLSSDENSNPDLSGDENDDAVSVESGTNAERPDTPTNTANAPGRKSWGKGKWKSKKCRYSFKCVNSLREDHGQPLFGVQFNWHSKEGDPLVFATVGSNRVTLYECHSQGEIRLLQSYVDADADENFYTCAWTYDTNTSHPLLAVAGSRGIIRVINHITMQCIKHYVGHGNAINELKFHPRDPNLLLSVSKDHALRLWNIQTDTLVAIFGGVEGHRDEVLSADFDLLGEKIMSCGMDHSLKLWRINSERMQKAIRGSYEYNPSKTNRPFVSQKIHFPDFSTRDIHRNYVDCVRWLGDLILSKSCENAIVCWKPGKMEDDIDHIKPNDSNVTILGRFDYSQCDIWYMRFSMDFWQKMLALGNQVGKLYVWDLEVEDPHKAKCTTLTLPKCTSAIRQTSFSRDSSILIACAPALRCAPLISRNSTERVRTADFCPPALISEDKPNRRQSNSSMFSPKSPKSISKYVSKTSPGAEEQICMVECGCKPECTCSIHSAEGSRRHCAPEFKTNGPDNQNQGFDNLAYEYGSSSELYPLPKTASRATFKLQGLTAEHQAQAIESRICRLNGLLAASLSLTSSLAKVDYDTSVITTKEIALELQTMGFNVESAVRIGVDGMHCQSCVQSIEGQIGPLSGVSHIQVSLEDNTALIVYQPLLVTQQELRDKIEDMGFGATLLTDDPPGQDISYWQRDILNSSIQTVTIWIVGMTCNSCVQSIEGRMSQTTGVQSIVVSLKEEKGTITFDPRLTEPEQLRAAIEDMGFDASLEESAKSHEKSRPVSSVRSDLQSPNKLGVSNGTGSPPASGNEIKVQKCFICVVGMTCASCVANIERNLLKHKGIITVLVSLMAGKAEVKYDSDLINAAAVAQLIEDLGFGAKLIEDNAVTHGKLDLTITGMTCASCVHNIESKLTTTKGILGASVALATKKAQVQFDPEVIGARDIIKIIESLGFEASLVKAGFKNNLDHTEEIQQWKNSFLLSLVFGLPVMGLMIYMMVMDSQHQDHGGSMPEEQNLLPGLSLLNLAFFLLCTPVQIFGGRYFYIQAYRSLKHRTANMDVLIVLATSIAYIYSCVVLVVAMAERASQSPITFFDTPPMLFVFIALGRWLEHVAKSKTSEALAKLMSLQATDATVVTLGPDHSIISEEQVVVELVQRGDIVKVIPGGKFPVDGKVIEGSSMADESLITGEPMPVSKKVGSLVIAGSINAHGALLVEATHVGADTTLSQIVKLVEEAQTSKAPIQQFADRLSGYFVPFIVIVSVLTLVAWLAIGFVNFDIVKDNFPGYNQNISNAEVIVRFAFQASITVLSIACPCSLGLATPTAVMVGTGVGAQNGILIKGGEPLEMAHKIRVVMFDKTGTITNGVPRVTRVLVLWEMARMPLRKILAVVGTAEASSEHPLGMAVAKHCKEELGSGILGYCQDFQAVPGCGISCRVSNVEHLLEQQSEERFLLPGATTDESSLLSSGDASSADEPLSYSVLIGNREWMRRNGHHIEADVDAAMSSHETKGQTAILVAIDW</sequence>
<organism evidence="1 2">
    <name type="scientific">Larimichthys crocea</name>
    <name type="common">Large yellow croaker</name>
    <name type="synonym">Pseudosciaena crocea</name>
    <dbReference type="NCBI Taxonomy" id="215358"/>
    <lineage>
        <taxon>Eukaryota</taxon>
        <taxon>Metazoa</taxon>
        <taxon>Chordata</taxon>
        <taxon>Craniata</taxon>
        <taxon>Vertebrata</taxon>
        <taxon>Euteleostomi</taxon>
        <taxon>Actinopterygii</taxon>
        <taxon>Neopterygii</taxon>
        <taxon>Teleostei</taxon>
        <taxon>Neoteleostei</taxon>
        <taxon>Acanthomorphata</taxon>
        <taxon>Eupercaria</taxon>
        <taxon>Sciaenidae</taxon>
        <taxon>Larimichthys</taxon>
    </lineage>
</organism>